<reference evidence="9 10" key="1">
    <citation type="submission" date="2019-11" db="EMBL/GenBank/DDBJ databases">
        <authorList>
            <person name="Li J."/>
        </authorList>
    </citation>
    <scope>NUCLEOTIDE SEQUENCE [LARGE SCALE GENOMIC DNA]</scope>
    <source>
        <strain evidence="9 10">J4</strain>
    </source>
</reference>
<dbReference type="AlphaFoldDB" id="A0A6G1X9R1"/>
<feature type="transmembrane region" description="Helical" evidence="8">
    <location>
        <begin position="263"/>
        <end position="284"/>
    </location>
</feature>
<feature type="transmembrane region" description="Helical" evidence="8">
    <location>
        <begin position="328"/>
        <end position="348"/>
    </location>
</feature>
<feature type="transmembrane region" description="Helical" evidence="8">
    <location>
        <begin position="210"/>
        <end position="233"/>
    </location>
</feature>
<evidence type="ECO:0000256" key="6">
    <source>
        <dbReference type="ARBA" id="ARBA00022989"/>
    </source>
</evidence>
<accession>A0A6G1X9R1</accession>
<feature type="transmembrane region" description="Helical" evidence="8">
    <location>
        <begin position="105"/>
        <end position="126"/>
    </location>
</feature>
<comment type="subcellular location">
    <subcellularLocation>
        <location evidence="1">Membrane</location>
        <topology evidence="1">Multi-pass membrane protein</topology>
    </subcellularLocation>
</comment>
<keyword evidence="6 8" id="KW-1133">Transmembrane helix</keyword>
<dbReference type="RefSeq" id="WP_153729499.1">
    <property type="nucleotide sequence ID" value="NZ_WJNH01000010.1"/>
</dbReference>
<proteinExistence type="inferred from homology"/>
<evidence type="ECO:0000256" key="5">
    <source>
        <dbReference type="ARBA" id="ARBA00022692"/>
    </source>
</evidence>
<dbReference type="PANTHER" id="PTHR34975">
    <property type="entry name" value="SPORE GERMINATION PROTEIN A2"/>
    <property type="match status" value="1"/>
</dbReference>
<evidence type="ECO:0000256" key="4">
    <source>
        <dbReference type="ARBA" id="ARBA00022544"/>
    </source>
</evidence>
<evidence type="ECO:0000313" key="10">
    <source>
        <dbReference type="Proteomes" id="UP000480185"/>
    </source>
</evidence>
<keyword evidence="4" id="KW-0309">Germination</keyword>
<feature type="transmembrane region" description="Helical" evidence="8">
    <location>
        <begin position="138"/>
        <end position="157"/>
    </location>
</feature>
<dbReference type="GO" id="GO:0016020">
    <property type="term" value="C:membrane"/>
    <property type="evidence" value="ECO:0007669"/>
    <property type="project" value="UniProtKB-SubCell"/>
</dbReference>
<evidence type="ECO:0000256" key="7">
    <source>
        <dbReference type="ARBA" id="ARBA00023136"/>
    </source>
</evidence>
<evidence type="ECO:0000256" key="2">
    <source>
        <dbReference type="ARBA" id="ARBA00007998"/>
    </source>
</evidence>
<feature type="transmembrane region" description="Helical" evidence="8">
    <location>
        <begin position="296"/>
        <end position="316"/>
    </location>
</feature>
<comment type="similarity">
    <text evidence="2">Belongs to the amino acid-polyamine-organocation (APC) superfamily. Spore germination protein (SGP) (TC 2.A.3.9) family.</text>
</comment>
<feature type="transmembrane region" description="Helical" evidence="8">
    <location>
        <begin position="39"/>
        <end position="57"/>
    </location>
</feature>
<dbReference type="Pfam" id="PF03845">
    <property type="entry name" value="Spore_permease"/>
    <property type="match status" value="1"/>
</dbReference>
<dbReference type="Proteomes" id="UP000480185">
    <property type="component" value="Unassembled WGS sequence"/>
</dbReference>
<dbReference type="OrthoDB" id="2829675at2"/>
<feature type="transmembrane region" description="Helical" evidence="8">
    <location>
        <begin position="12"/>
        <end position="33"/>
    </location>
</feature>
<sequence length="358" mass="40195">MKQFISPFQLAILVANFIFAAALITLPQILTQISIQNTWIVPFLVYPIVVVLLLIGFGRGNILQSSFLTNHRSSLHHLFYITIGLFLVIVYIRDLRAFIDFTSRALLPTTPIEVIAILVSVVLLYISSTGIEVVTRITVIQFIMLSATILSLPFMLLNEIELSHIMPILGTDTVENLSKSSFELLPWMGESLIFFFLLGNVAAKKGVKRAIIIGVSIGFFLLFLLIITSIAVLGENIVSKSIYPNFIMIQQINITDFLDRLDLIIVILWMPVLLSKLALTLYCIHRAFFNPNGGTTSNLLMTPLSLLLAVLAIILFENNTVHLEFTFLTWTIIGIVMEFLLLILVLILRFRAKATSLR</sequence>
<keyword evidence="7 8" id="KW-0472">Membrane</keyword>
<keyword evidence="10" id="KW-1185">Reference proteome</keyword>
<keyword evidence="3" id="KW-0813">Transport</keyword>
<keyword evidence="5 8" id="KW-0812">Transmembrane</keyword>
<dbReference type="GO" id="GO:0009847">
    <property type="term" value="P:spore germination"/>
    <property type="evidence" value="ECO:0007669"/>
    <property type="project" value="InterPro"/>
</dbReference>
<feature type="transmembrane region" description="Helical" evidence="8">
    <location>
        <begin position="184"/>
        <end position="203"/>
    </location>
</feature>
<evidence type="ECO:0000256" key="8">
    <source>
        <dbReference type="SAM" id="Phobius"/>
    </source>
</evidence>
<evidence type="ECO:0000313" key="9">
    <source>
        <dbReference type="EMBL" id="MRG87610.1"/>
    </source>
</evidence>
<dbReference type="EMBL" id="WJNH01000010">
    <property type="protein sequence ID" value="MRG87610.1"/>
    <property type="molecule type" value="Genomic_DNA"/>
</dbReference>
<name>A0A6G1X9R1_9BACI</name>
<comment type="caution">
    <text evidence="9">The sequence shown here is derived from an EMBL/GenBank/DDBJ whole genome shotgun (WGS) entry which is preliminary data.</text>
</comment>
<feature type="transmembrane region" description="Helical" evidence="8">
    <location>
        <begin position="78"/>
        <end position="99"/>
    </location>
</feature>
<evidence type="ECO:0000256" key="1">
    <source>
        <dbReference type="ARBA" id="ARBA00004141"/>
    </source>
</evidence>
<gene>
    <name evidence="9" type="ORF">GH754_15085</name>
</gene>
<dbReference type="InterPro" id="IPR004761">
    <property type="entry name" value="Spore_GerAB"/>
</dbReference>
<organism evidence="9 10">
    <name type="scientific">Salinibacillus xinjiangensis</name>
    <dbReference type="NCBI Taxonomy" id="1229268"/>
    <lineage>
        <taxon>Bacteria</taxon>
        <taxon>Bacillati</taxon>
        <taxon>Bacillota</taxon>
        <taxon>Bacilli</taxon>
        <taxon>Bacillales</taxon>
        <taxon>Bacillaceae</taxon>
        <taxon>Salinibacillus</taxon>
    </lineage>
</organism>
<evidence type="ECO:0000256" key="3">
    <source>
        <dbReference type="ARBA" id="ARBA00022448"/>
    </source>
</evidence>
<protein>
    <submittedName>
        <fullName evidence="9">GerAB/ArcD/ProY family transporter</fullName>
    </submittedName>
</protein>
<dbReference type="PANTHER" id="PTHR34975:SF2">
    <property type="entry name" value="SPORE GERMINATION PROTEIN A2"/>
    <property type="match status" value="1"/>
</dbReference>